<gene>
    <name evidence="1" type="ORF">BDP27DRAFT_1431499</name>
</gene>
<proteinExistence type="predicted"/>
<evidence type="ECO:0000313" key="2">
    <source>
        <dbReference type="Proteomes" id="UP000772434"/>
    </source>
</evidence>
<organism evidence="1 2">
    <name type="scientific">Rhodocollybia butyracea</name>
    <dbReference type="NCBI Taxonomy" id="206335"/>
    <lineage>
        <taxon>Eukaryota</taxon>
        <taxon>Fungi</taxon>
        <taxon>Dikarya</taxon>
        <taxon>Basidiomycota</taxon>
        <taxon>Agaricomycotina</taxon>
        <taxon>Agaricomycetes</taxon>
        <taxon>Agaricomycetidae</taxon>
        <taxon>Agaricales</taxon>
        <taxon>Marasmiineae</taxon>
        <taxon>Omphalotaceae</taxon>
        <taxon>Rhodocollybia</taxon>
    </lineage>
</organism>
<reference evidence="1" key="1">
    <citation type="submission" date="2020-11" db="EMBL/GenBank/DDBJ databases">
        <authorList>
            <consortium name="DOE Joint Genome Institute"/>
            <person name="Ahrendt S."/>
            <person name="Riley R."/>
            <person name="Andreopoulos W."/>
            <person name="Labutti K."/>
            <person name="Pangilinan J."/>
            <person name="Ruiz-Duenas F.J."/>
            <person name="Barrasa J.M."/>
            <person name="Sanchez-Garcia M."/>
            <person name="Camarero S."/>
            <person name="Miyauchi S."/>
            <person name="Serrano A."/>
            <person name="Linde D."/>
            <person name="Babiker R."/>
            <person name="Drula E."/>
            <person name="Ayuso-Fernandez I."/>
            <person name="Pacheco R."/>
            <person name="Padilla G."/>
            <person name="Ferreira P."/>
            <person name="Barriuso J."/>
            <person name="Kellner H."/>
            <person name="Castanera R."/>
            <person name="Alfaro M."/>
            <person name="Ramirez L."/>
            <person name="Pisabarro A.G."/>
            <person name="Kuo A."/>
            <person name="Tritt A."/>
            <person name="Lipzen A."/>
            <person name="He G."/>
            <person name="Yan M."/>
            <person name="Ng V."/>
            <person name="Cullen D."/>
            <person name="Martin F."/>
            <person name="Rosso M.-N."/>
            <person name="Henrissat B."/>
            <person name="Hibbett D."/>
            <person name="Martinez A.T."/>
            <person name="Grigoriev I.V."/>
        </authorList>
    </citation>
    <scope>NUCLEOTIDE SEQUENCE</scope>
    <source>
        <strain evidence="1">AH 40177</strain>
    </source>
</reference>
<dbReference type="AlphaFoldDB" id="A0A9P5TY14"/>
<name>A0A9P5TY14_9AGAR</name>
<dbReference type="EMBL" id="JADNRY010000308">
    <property type="protein sequence ID" value="KAF9059341.1"/>
    <property type="molecule type" value="Genomic_DNA"/>
</dbReference>
<evidence type="ECO:0000313" key="1">
    <source>
        <dbReference type="EMBL" id="KAF9059341.1"/>
    </source>
</evidence>
<keyword evidence="2" id="KW-1185">Reference proteome</keyword>
<sequence>MSTTFTFSINVSPTAVQLANNASLLGVIYAFLLDFNVPVDIRNMCPAYYLSYVHSLRFTTEMKDSIPGPLAIIVNPSD</sequence>
<dbReference type="Proteomes" id="UP000772434">
    <property type="component" value="Unassembled WGS sequence"/>
</dbReference>
<protein>
    <submittedName>
        <fullName evidence="1">Uncharacterized protein</fullName>
    </submittedName>
</protein>
<comment type="caution">
    <text evidence="1">The sequence shown here is derived from an EMBL/GenBank/DDBJ whole genome shotgun (WGS) entry which is preliminary data.</text>
</comment>
<accession>A0A9P5TY14</accession>